<proteinExistence type="predicted"/>
<dbReference type="GO" id="GO:0019150">
    <property type="term" value="F:D-ribulokinase activity"/>
    <property type="evidence" value="ECO:0007669"/>
    <property type="project" value="TreeGrafter"/>
</dbReference>
<evidence type="ECO:0000259" key="3">
    <source>
        <dbReference type="Pfam" id="PF02782"/>
    </source>
</evidence>
<dbReference type="Pfam" id="PF02782">
    <property type="entry name" value="FGGY_C"/>
    <property type="match status" value="1"/>
</dbReference>
<dbReference type="PANTHER" id="PTHR43435:SF4">
    <property type="entry name" value="FGGY CARBOHYDRATE KINASE DOMAIN-CONTAINING PROTEIN"/>
    <property type="match status" value="1"/>
</dbReference>
<accession>A0A3S4JTU5</accession>
<name>A0A3S4JTU5_SERRU</name>
<evidence type="ECO:0000256" key="1">
    <source>
        <dbReference type="ARBA" id="ARBA00022679"/>
    </source>
</evidence>
<dbReference type="InterPro" id="IPR043129">
    <property type="entry name" value="ATPase_NBD"/>
</dbReference>
<keyword evidence="1 4" id="KW-0808">Transferase</keyword>
<dbReference type="PANTHER" id="PTHR43435">
    <property type="entry name" value="RIBULOKINASE"/>
    <property type="match status" value="1"/>
</dbReference>
<dbReference type="AlphaFoldDB" id="A0A3S4JTU5"/>
<dbReference type="GO" id="GO:0005737">
    <property type="term" value="C:cytoplasm"/>
    <property type="evidence" value="ECO:0007669"/>
    <property type="project" value="TreeGrafter"/>
</dbReference>
<evidence type="ECO:0000313" key="4">
    <source>
        <dbReference type="EMBL" id="VEA70432.1"/>
    </source>
</evidence>
<dbReference type="Gene3D" id="1.20.58.2240">
    <property type="match status" value="1"/>
</dbReference>
<organism evidence="4 5">
    <name type="scientific">Serratia rubidaea</name>
    <name type="common">Serratia marinorubra</name>
    <dbReference type="NCBI Taxonomy" id="61652"/>
    <lineage>
        <taxon>Bacteria</taxon>
        <taxon>Pseudomonadati</taxon>
        <taxon>Pseudomonadota</taxon>
        <taxon>Gammaproteobacteria</taxon>
        <taxon>Enterobacterales</taxon>
        <taxon>Yersiniaceae</taxon>
        <taxon>Serratia</taxon>
    </lineage>
</organism>
<dbReference type="SUPFAM" id="SSF53067">
    <property type="entry name" value="Actin-like ATPase domain"/>
    <property type="match status" value="1"/>
</dbReference>
<sequence length="203" mass="22410">MTSTRKPAFVPGVWGRTMRRWCRVLAERRRPERGGAAIDRLLELHPASAQLKVQAEEEGLPLPVYLADLAMNKFDALSDAVQCAREMHVVPEFAGNRAPLADPYARALIYGLDMDRDLDSLVALYIAGVCSLGYGLRQIIDAQRDNGIETRDIVISGGAGQHPLVRQLIADACAARCWRPNRKSRCCSVPPSWPRLPAASGHR</sequence>
<dbReference type="EC" id="2.7.1.30" evidence="4"/>
<feature type="domain" description="Carbohydrate kinase FGGY C-terminal" evidence="3">
    <location>
        <begin position="34"/>
        <end position="175"/>
    </location>
</feature>
<evidence type="ECO:0000313" key="5">
    <source>
        <dbReference type="Proteomes" id="UP000271603"/>
    </source>
</evidence>
<protein>
    <submittedName>
        <fullName evidence="4">Glycerol kinase</fullName>
        <ecNumber evidence="4">2.7.1.30</ecNumber>
    </submittedName>
</protein>
<dbReference type="EMBL" id="LR134155">
    <property type="protein sequence ID" value="VEA70432.1"/>
    <property type="molecule type" value="Genomic_DNA"/>
</dbReference>
<dbReference type="Proteomes" id="UP000271603">
    <property type="component" value="Chromosome"/>
</dbReference>
<gene>
    <name evidence="4" type="primary">glpK_1</name>
    <name evidence="4" type="ORF">NCTC9419_01930</name>
</gene>
<evidence type="ECO:0000256" key="2">
    <source>
        <dbReference type="ARBA" id="ARBA00022777"/>
    </source>
</evidence>
<reference evidence="4 5" key="1">
    <citation type="submission" date="2018-12" db="EMBL/GenBank/DDBJ databases">
        <authorList>
            <consortium name="Pathogen Informatics"/>
        </authorList>
    </citation>
    <scope>NUCLEOTIDE SEQUENCE [LARGE SCALE GENOMIC DNA]</scope>
    <source>
        <strain evidence="4 5">NCTC9419</strain>
    </source>
</reference>
<keyword evidence="2 4" id="KW-0418">Kinase</keyword>
<dbReference type="InterPro" id="IPR018485">
    <property type="entry name" value="FGGY_C"/>
</dbReference>
<dbReference type="GO" id="GO:0019321">
    <property type="term" value="P:pentose metabolic process"/>
    <property type="evidence" value="ECO:0007669"/>
    <property type="project" value="TreeGrafter"/>
</dbReference>
<dbReference type="GO" id="GO:0004370">
    <property type="term" value="F:glycerol kinase activity"/>
    <property type="evidence" value="ECO:0007669"/>
    <property type="project" value="UniProtKB-EC"/>
</dbReference>